<organism evidence="1 2">
    <name type="scientific">Enterobacter roggenkampii</name>
    <dbReference type="NCBI Taxonomy" id="1812935"/>
    <lineage>
        <taxon>Bacteria</taxon>
        <taxon>Pseudomonadati</taxon>
        <taxon>Pseudomonadota</taxon>
        <taxon>Gammaproteobacteria</taxon>
        <taxon>Enterobacterales</taxon>
        <taxon>Enterobacteriaceae</taxon>
        <taxon>Enterobacter</taxon>
        <taxon>Enterobacter cloacae complex</taxon>
    </lineage>
</organism>
<gene>
    <name evidence="1" type="ORF">OIPHN260_30470</name>
</gene>
<name>A0AAU9BSE9_9ENTR</name>
<evidence type="ECO:0000313" key="1">
    <source>
        <dbReference type="EMBL" id="BCL43545.1"/>
    </source>
</evidence>
<proteinExistence type="predicted"/>
<dbReference type="EMBL" id="AP023447">
    <property type="protein sequence ID" value="BCL43545.1"/>
    <property type="molecule type" value="Genomic_DNA"/>
</dbReference>
<dbReference type="Proteomes" id="UP000595858">
    <property type="component" value="Chromosome"/>
</dbReference>
<protein>
    <submittedName>
        <fullName evidence="1">Uncharacterized protein</fullName>
    </submittedName>
</protein>
<sequence length="66" mass="7967">MSEYNSNNNEKKNKKQLEHINLCITRDFYFYGKFYDELKGIIKSYNDEIMEIKSDIGEKNIFKSFV</sequence>
<reference evidence="1" key="1">
    <citation type="journal article" date="2020" name="J Glob Antimicrob Resist">
        <title>Genomic characterization of clinical Enterobacter roggenkampii co-harboring blaIMP-1- and blaGES-5-encoding IncP6 and mcr-9-encoding IncHI2 plasmids isolated in Japan.</title>
        <authorList>
            <person name="Umeda K."/>
            <person name="Nakamura H."/>
            <person name="Fukuda A."/>
            <person name="Matsumoto Y."/>
            <person name="Motooka D."/>
            <person name="Nakamura S."/>
            <person name="Yasui Y."/>
            <person name="Yoshida H."/>
            <person name="Kawahara R."/>
        </authorList>
    </citation>
    <scope>NUCLEOTIDE SEQUENCE</scope>
    <source>
        <strain evidence="1">OIPH-N260</strain>
    </source>
</reference>
<accession>A0AAU9BSE9</accession>
<evidence type="ECO:0000313" key="2">
    <source>
        <dbReference type="Proteomes" id="UP000595858"/>
    </source>
</evidence>
<dbReference type="AlphaFoldDB" id="A0AAU9BSE9"/>